<protein>
    <recommendedName>
        <fullName evidence="5">DUF7952 domain-containing protein</fullName>
    </recommendedName>
</protein>
<comment type="subcellular location">
    <subcellularLocation>
        <location evidence="1">Nucleus</location>
    </subcellularLocation>
</comment>
<dbReference type="InterPro" id="IPR057712">
    <property type="entry name" value="DUF7952"/>
</dbReference>
<gene>
    <name evidence="6" type="ORF">M8C21_008221</name>
</gene>
<name>A0AAD5D033_AMBAR</name>
<comment type="caution">
    <text evidence="6">The sequence shown here is derived from an EMBL/GenBank/DDBJ whole genome shotgun (WGS) entry which is preliminary data.</text>
</comment>
<dbReference type="PANTHER" id="PTHR13859:SF27">
    <property type="entry name" value="HOMEOBOX-LIKE DOMAIN SUPERFAMILY PROTEIN"/>
    <property type="match status" value="1"/>
</dbReference>
<evidence type="ECO:0000259" key="5">
    <source>
        <dbReference type="Pfam" id="PF25826"/>
    </source>
</evidence>
<dbReference type="Proteomes" id="UP001206925">
    <property type="component" value="Unassembled WGS sequence"/>
</dbReference>
<evidence type="ECO:0000256" key="3">
    <source>
        <dbReference type="ARBA" id="ARBA00023163"/>
    </source>
</evidence>
<dbReference type="GO" id="GO:0005634">
    <property type="term" value="C:nucleus"/>
    <property type="evidence" value="ECO:0007669"/>
    <property type="project" value="UniProtKB-SubCell"/>
</dbReference>
<dbReference type="GO" id="GO:0003714">
    <property type="term" value="F:transcription corepressor activity"/>
    <property type="evidence" value="ECO:0007669"/>
    <property type="project" value="TreeGrafter"/>
</dbReference>
<feature type="domain" description="DUF7952" evidence="5">
    <location>
        <begin position="122"/>
        <end position="152"/>
    </location>
</feature>
<accession>A0AAD5D033</accession>
<evidence type="ECO:0000256" key="1">
    <source>
        <dbReference type="ARBA" id="ARBA00004123"/>
    </source>
</evidence>
<dbReference type="PANTHER" id="PTHR13859">
    <property type="entry name" value="ATROPHIN-RELATED"/>
    <property type="match status" value="1"/>
</dbReference>
<proteinExistence type="predicted"/>
<keyword evidence="3" id="KW-0804">Transcription</keyword>
<keyword evidence="7" id="KW-1185">Reference proteome</keyword>
<keyword evidence="4" id="KW-0539">Nucleus</keyword>
<evidence type="ECO:0000313" key="7">
    <source>
        <dbReference type="Proteomes" id="UP001206925"/>
    </source>
</evidence>
<dbReference type="Pfam" id="PF25826">
    <property type="entry name" value="DUF7952"/>
    <property type="match status" value="1"/>
</dbReference>
<dbReference type="AlphaFoldDB" id="A0AAD5D033"/>
<sequence length="156" mass="17766">MPSSLSRARPMDKDIDDVDKRVKWLHSGQYSSTGNIFGEPQKTTRVGDEYQAKIPSLMTKNEQIQCIKVPVYEFGLSIPVTWVHNQRKNKEETMDNQANAKGCETDKDFLIPVPCLPSEESWSAIEHDSFVLGLYIFGKNLRVVNKFMGDKVLSKQ</sequence>
<reference evidence="6" key="1">
    <citation type="submission" date="2022-06" db="EMBL/GenBank/DDBJ databases">
        <title>Uncovering the hologenomic basis of an extraordinary plant invasion.</title>
        <authorList>
            <person name="Bieker V.C."/>
            <person name="Martin M.D."/>
            <person name="Gilbert T."/>
            <person name="Hodgins K."/>
            <person name="Battlay P."/>
            <person name="Petersen B."/>
            <person name="Wilson J."/>
        </authorList>
    </citation>
    <scope>NUCLEOTIDE SEQUENCE</scope>
    <source>
        <strain evidence="6">AA19_3_7</strain>
        <tissue evidence="6">Leaf</tissue>
    </source>
</reference>
<evidence type="ECO:0000313" key="6">
    <source>
        <dbReference type="EMBL" id="KAI7751428.1"/>
    </source>
</evidence>
<keyword evidence="2" id="KW-0805">Transcription regulation</keyword>
<organism evidence="6 7">
    <name type="scientific">Ambrosia artemisiifolia</name>
    <name type="common">Common ragweed</name>
    <dbReference type="NCBI Taxonomy" id="4212"/>
    <lineage>
        <taxon>Eukaryota</taxon>
        <taxon>Viridiplantae</taxon>
        <taxon>Streptophyta</taxon>
        <taxon>Embryophyta</taxon>
        <taxon>Tracheophyta</taxon>
        <taxon>Spermatophyta</taxon>
        <taxon>Magnoliopsida</taxon>
        <taxon>eudicotyledons</taxon>
        <taxon>Gunneridae</taxon>
        <taxon>Pentapetalae</taxon>
        <taxon>asterids</taxon>
        <taxon>campanulids</taxon>
        <taxon>Asterales</taxon>
        <taxon>Asteraceae</taxon>
        <taxon>Asteroideae</taxon>
        <taxon>Heliantheae alliance</taxon>
        <taxon>Heliantheae</taxon>
        <taxon>Ambrosia</taxon>
    </lineage>
</organism>
<dbReference type="EMBL" id="JAMZMK010005915">
    <property type="protein sequence ID" value="KAI7751428.1"/>
    <property type="molecule type" value="Genomic_DNA"/>
</dbReference>
<evidence type="ECO:0000256" key="2">
    <source>
        <dbReference type="ARBA" id="ARBA00023015"/>
    </source>
</evidence>
<evidence type="ECO:0000256" key="4">
    <source>
        <dbReference type="ARBA" id="ARBA00023242"/>
    </source>
</evidence>